<accession>A0A4Z1PVC2</accession>
<organism evidence="2 3">
    <name type="scientific">Venturia nashicola</name>
    <dbReference type="NCBI Taxonomy" id="86259"/>
    <lineage>
        <taxon>Eukaryota</taxon>
        <taxon>Fungi</taxon>
        <taxon>Dikarya</taxon>
        <taxon>Ascomycota</taxon>
        <taxon>Pezizomycotina</taxon>
        <taxon>Dothideomycetes</taxon>
        <taxon>Pleosporomycetidae</taxon>
        <taxon>Venturiales</taxon>
        <taxon>Venturiaceae</taxon>
        <taxon>Venturia</taxon>
    </lineage>
</organism>
<keyword evidence="3" id="KW-1185">Reference proteome</keyword>
<dbReference type="Proteomes" id="UP000298493">
    <property type="component" value="Unassembled WGS sequence"/>
</dbReference>
<evidence type="ECO:0000313" key="3">
    <source>
        <dbReference type="Proteomes" id="UP000298493"/>
    </source>
</evidence>
<comment type="caution">
    <text evidence="2">The sequence shown here is derived from an EMBL/GenBank/DDBJ whole genome shotgun (WGS) entry which is preliminary data.</text>
</comment>
<feature type="compositionally biased region" description="Low complexity" evidence="1">
    <location>
        <begin position="138"/>
        <end position="151"/>
    </location>
</feature>
<sequence length="262" mass="29607">MASAVRMSTLGAVNAVRLILTPSPANLLESREVLRICQSFGEVTTFKHLKYHDLNPAPNFALAVFQRPESAEALINASPVTFTLETQSGNFDDENALEEGREEFPEDIAQKAPSRTDATELHTPNSLTTGSSTPPQPRSSSNSSSQSQQQNIRRRSSTFKDMRCIAEYWRGNQQDFLERSPTWGPFTVYTDNAVQQDLVRRVPLVGLSDINVQKRDVPLRILRKRQEEMRGRKSWMEIWKEGRRERGESAEGLKREVKESGG</sequence>
<evidence type="ECO:0000313" key="2">
    <source>
        <dbReference type="EMBL" id="TID26949.1"/>
    </source>
</evidence>
<evidence type="ECO:0000256" key="1">
    <source>
        <dbReference type="SAM" id="MobiDB-lite"/>
    </source>
</evidence>
<feature type="region of interest" description="Disordered" evidence="1">
    <location>
        <begin position="108"/>
        <end position="157"/>
    </location>
</feature>
<proteinExistence type="predicted"/>
<gene>
    <name evidence="2" type="ORF">E6O75_ATG01442</name>
</gene>
<dbReference type="EMBL" id="SNSC02000002">
    <property type="protein sequence ID" value="TID26949.1"/>
    <property type="molecule type" value="Genomic_DNA"/>
</dbReference>
<protein>
    <submittedName>
        <fullName evidence="2">Uncharacterized protein</fullName>
    </submittedName>
</protein>
<name>A0A4Z1PVC2_9PEZI</name>
<dbReference type="AlphaFoldDB" id="A0A4Z1PVC2"/>
<reference evidence="2 3" key="1">
    <citation type="submission" date="2019-04" db="EMBL/GenBank/DDBJ databases">
        <title>High contiguity whole genome sequence and gene annotation resource for two Venturia nashicola isolates.</title>
        <authorList>
            <person name="Prokchorchik M."/>
            <person name="Won K."/>
            <person name="Lee Y."/>
            <person name="Choi E.D."/>
            <person name="Segonzac C."/>
            <person name="Sohn K.H."/>
        </authorList>
    </citation>
    <scope>NUCLEOTIDE SEQUENCE [LARGE SCALE GENOMIC DNA]</scope>
    <source>
        <strain evidence="2 3">PRI2</strain>
    </source>
</reference>